<gene>
    <name evidence="2" type="ORF">C2L80_03650</name>
</gene>
<dbReference type="RefSeq" id="WP_103262674.1">
    <property type="nucleotide sequence ID" value="NZ_PPEL01000011.1"/>
</dbReference>
<dbReference type="InterPro" id="IPR029039">
    <property type="entry name" value="Flavoprotein-like_sf"/>
</dbReference>
<dbReference type="SUPFAM" id="SSF52218">
    <property type="entry name" value="Flavoproteins"/>
    <property type="match status" value="1"/>
</dbReference>
<evidence type="ECO:0000259" key="1">
    <source>
        <dbReference type="Pfam" id="PF02525"/>
    </source>
</evidence>
<proteinExistence type="predicted"/>
<reference evidence="2 3" key="1">
    <citation type="journal article" date="2018" name="Int. J. Syst. Evol. Microbiol.">
        <title>Rubneribacter badeniensis gen. nov., sp. nov. and Enteroscipio rubneri gen. nov., sp. nov., new members of the Eggerthellaceae isolated from human faeces.</title>
        <authorList>
            <person name="Danylec N."/>
            <person name="Gobl A."/>
            <person name="Stoll D.A."/>
            <person name="Hetzer B."/>
            <person name="Kulling S.E."/>
            <person name="Huch M."/>
        </authorList>
    </citation>
    <scope>NUCLEOTIDE SEQUENCE [LARGE SCALE GENOMIC DNA]</scope>
    <source>
        <strain evidence="2 3">ResAG-85</strain>
    </source>
</reference>
<dbReference type="PANTHER" id="PTHR43741">
    <property type="entry name" value="FMN-DEPENDENT NADH-AZOREDUCTASE 1"/>
    <property type="match status" value="1"/>
</dbReference>
<sequence length="187" mass="20783">MTILFVNACLRGEDSRTLVLCREYLASRGDDVAEVNLASLDLRPFDAEMVARRMAQQTAGAWDDPLFALSRQFAEAEDIVIGAPYWDLSFPAALKVYFEHVSVCDLTFHYTEDARCEGICRARRITYITTCGGFVEGANFGYEYVCGIAKMFGIPETRFVAAEGLDIVGVDVEAQLDKARAQLARLD</sequence>
<dbReference type="InterPro" id="IPR050104">
    <property type="entry name" value="FMN-dep_NADH:Q_OxRdtase_AzoR1"/>
</dbReference>
<dbReference type="Pfam" id="PF02525">
    <property type="entry name" value="Flavodoxin_2"/>
    <property type="match status" value="1"/>
</dbReference>
<name>A0A2K2U6K7_9ACTN</name>
<evidence type="ECO:0000313" key="3">
    <source>
        <dbReference type="Proteomes" id="UP000236488"/>
    </source>
</evidence>
<dbReference type="Gene3D" id="3.40.50.360">
    <property type="match status" value="1"/>
</dbReference>
<dbReference type="Proteomes" id="UP000236488">
    <property type="component" value="Unassembled WGS sequence"/>
</dbReference>
<protein>
    <submittedName>
        <fullName evidence="2">NAD(P)H dehydrogenase</fullName>
    </submittedName>
</protein>
<dbReference type="PANTHER" id="PTHR43741:SF4">
    <property type="entry name" value="FMN-DEPENDENT NADH:QUINONE OXIDOREDUCTASE"/>
    <property type="match status" value="1"/>
</dbReference>
<evidence type="ECO:0000313" key="2">
    <source>
        <dbReference type="EMBL" id="PNV65973.1"/>
    </source>
</evidence>
<keyword evidence="3" id="KW-1185">Reference proteome</keyword>
<accession>A0A2K2U6K7</accession>
<feature type="domain" description="Flavodoxin-like fold" evidence="1">
    <location>
        <begin position="1"/>
        <end position="185"/>
    </location>
</feature>
<dbReference type="AlphaFoldDB" id="A0A2K2U6K7"/>
<dbReference type="InterPro" id="IPR003680">
    <property type="entry name" value="Flavodoxin_fold"/>
</dbReference>
<dbReference type="EMBL" id="PPEL01000011">
    <property type="protein sequence ID" value="PNV65973.1"/>
    <property type="molecule type" value="Genomic_DNA"/>
</dbReference>
<organism evidence="2 3">
    <name type="scientific">Rubneribacter badeniensis</name>
    <dbReference type="NCBI Taxonomy" id="2070688"/>
    <lineage>
        <taxon>Bacteria</taxon>
        <taxon>Bacillati</taxon>
        <taxon>Actinomycetota</taxon>
        <taxon>Coriobacteriia</taxon>
        <taxon>Eggerthellales</taxon>
        <taxon>Eggerthellaceae</taxon>
        <taxon>Rubneribacter</taxon>
    </lineage>
</organism>
<comment type="caution">
    <text evidence="2">The sequence shown here is derived from an EMBL/GenBank/DDBJ whole genome shotgun (WGS) entry which is preliminary data.</text>
</comment>